<protein>
    <submittedName>
        <fullName evidence="2">Uncharacterized protein</fullName>
    </submittedName>
</protein>
<proteinExistence type="predicted"/>
<evidence type="ECO:0000313" key="3">
    <source>
        <dbReference type="Proteomes" id="UP001229952"/>
    </source>
</evidence>
<name>A0ABY9HZN9_9ACTN</name>
<feature type="region of interest" description="Disordered" evidence="1">
    <location>
        <begin position="1"/>
        <end position="22"/>
    </location>
</feature>
<accession>A0ABY9HZN9</accession>
<organism evidence="2 3">
    <name type="scientific">Streptomyces laculatispora</name>
    <dbReference type="NCBI Taxonomy" id="887464"/>
    <lineage>
        <taxon>Bacteria</taxon>
        <taxon>Bacillati</taxon>
        <taxon>Actinomycetota</taxon>
        <taxon>Actinomycetes</taxon>
        <taxon>Kitasatosporales</taxon>
        <taxon>Streptomycetaceae</taxon>
        <taxon>Streptomyces</taxon>
    </lineage>
</organism>
<evidence type="ECO:0000313" key="2">
    <source>
        <dbReference type="EMBL" id="WLQ40052.1"/>
    </source>
</evidence>
<gene>
    <name evidence="2" type="ORF">P8A22_08565</name>
</gene>
<reference evidence="2 3" key="1">
    <citation type="submission" date="2023-03" db="EMBL/GenBank/DDBJ databases">
        <title>Isolation and description of six Streptomyces strains from soil environments, able to metabolize different microbial glucans.</title>
        <authorList>
            <person name="Widen T."/>
            <person name="Larsbrink J."/>
        </authorList>
    </citation>
    <scope>NUCLEOTIDE SEQUENCE [LARGE SCALE GENOMIC DNA]</scope>
    <source>
        <strain evidence="2 3">Mut2</strain>
    </source>
</reference>
<dbReference type="EMBL" id="CP120992">
    <property type="protein sequence ID" value="WLQ40052.1"/>
    <property type="molecule type" value="Genomic_DNA"/>
</dbReference>
<keyword evidence="3" id="KW-1185">Reference proteome</keyword>
<sequence>MRLRREQRVPRSRVRGRQEPDVCGPAAGHLALDAVGRLRSNRAVEDLMSLSEESGRCADGTEAIAPRERIAATVRSRPPHAPPLCAPLTGRMPLDRIPSVP</sequence>
<dbReference type="Proteomes" id="UP001229952">
    <property type="component" value="Chromosome"/>
</dbReference>
<dbReference type="RefSeq" id="WP_306086546.1">
    <property type="nucleotide sequence ID" value="NZ_CP120992.1"/>
</dbReference>
<feature type="region of interest" description="Disordered" evidence="1">
    <location>
        <begin position="75"/>
        <end position="101"/>
    </location>
</feature>
<evidence type="ECO:0000256" key="1">
    <source>
        <dbReference type="SAM" id="MobiDB-lite"/>
    </source>
</evidence>